<dbReference type="InterPro" id="IPR050426">
    <property type="entry name" value="Glycosyltransferase_28"/>
</dbReference>
<dbReference type="OrthoDB" id="9805366at2"/>
<dbReference type="GO" id="GO:0016829">
    <property type="term" value="F:lyase activity"/>
    <property type="evidence" value="ECO:0007669"/>
    <property type="project" value="UniProtKB-KW"/>
</dbReference>
<dbReference type="Pfam" id="PF03033">
    <property type="entry name" value="Glyco_transf_28"/>
    <property type="match status" value="1"/>
</dbReference>
<keyword evidence="3" id="KW-0456">Lyase</keyword>
<dbReference type="PANTHER" id="PTHR48050">
    <property type="entry name" value="STEROL 3-BETA-GLUCOSYLTRANSFERASE"/>
    <property type="match status" value="1"/>
</dbReference>
<dbReference type="PANTHER" id="PTHR48050:SF13">
    <property type="entry name" value="STEROL 3-BETA-GLUCOSYLTRANSFERASE UGT80A2"/>
    <property type="match status" value="1"/>
</dbReference>
<organism evidence="3 4">
    <name type="scientific">Aquisphaera giovannonii</name>
    <dbReference type="NCBI Taxonomy" id="406548"/>
    <lineage>
        <taxon>Bacteria</taxon>
        <taxon>Pseudomonadati</taxon>
        <taxon>Planctomycetota</taxon>
        <taxon>Planctomycetia</taxon>
        <taxon>Isosphaerales</taxon>
        <taxon>Isosphaeraceae</taxon>
        <taxon>Aquisphaera</taxon>
    </lineage>
</organism>
<dbReference type="GO" id="GO:0005975">
    <property type="term" value="P:carbohydrate metabolic process"/>
    <property type="evidence" value="ECO:0007669"/>
    <property type="project" value="InterPro"/>
</dbReference>
<dbReference type="SUPFAM" id="SSF53756">
    <property type="entry name" value="UDP-Glycosyltransferase/glycogen phosphorylase"/>
    <property type="match status" value="1"/>
</dbReference>
<reference evidence="3 4" key="1">
    <citation type="submission" date="2019-08" db="EMBL/GenBank/DDBJ databases">
        <title>Deep-cultivation of Planctomycetes and their phenomic and genomic characterization uncovers novel biology.</title>
        <authorList>
            <person name="Wiegand S."/>
            <person name="Jogler M."/>
            <person name="Boedeker C."/>
            <person name="Pinto D."/>
            <person name="Vollmers J."/>
            <person name="Rivas-Marin E."/>
            <person name="Kohn T."/>
            <person name="Peeters S.H."/>
            <person name="Heuer A."/>
            <person name="Rast P."/>
            <person name="Oberbeckmann S."/>
            <person name="Bunk B."/>
            <person name="Jeske O."/>
            <person name="Meyerdierks A."/>
            <person name="Storesund J.E."/>
            <person name="Kallscheuer N."/>
            <person name="Luecker S."/>
            <person name="Lage O.M."/>
            <person name="Pohl T."/>
            <person name="Merkel B.J."/>
            <person name="Hornburger P."/>
            <person name="Mueller R.-W."/>
            <person name="Bruemmer F."/>
            <person name="Labrenz M."/>
            <person name="Spormann A.M."/>
            <person name="Op den Camp H."/>
            <person name="Overmann J."/>
            <person name="Amann R."/>
            <person name="Jetten M.S.M."/>
            <person name="Mascher T."/>
            <person name="Medema M.H."/>
            <person name="Devos D.P."/>
            <person name="Kaster A.-K."/>
            <person name="Ovreas L."/>
            <person name="Rohde M."/>
            <person name="Galperin M.Y."/>
            <person name="Jogler C."/>
        </authorList>
    </citation>
    <scope>NUCLEOTIDE SEQUENCE [LARGE SCALE GENOMIC DNA]</scope>
    <source>
        <strain evidence="3 4">OJF2</strain>
    </source>
</reference>
<protein>
    <submittedName>
        <fullName evidence="3">MurG-like transferase</fullName>
        <ecNumber evidence="3">4.3.3.5</ecNumber>
    </submittedName>
</protein>
<dbReference type="Proteomes" id="UP000324233">
    <property type="component" value="Chromosome"/>
</dbReference>
<sequence length="448" mass="48325">MNHDSSPAGPSARRIVLMAVGSYGDVHPYIAIALGLKARGHNAVVATCACYRKKVESLGLGYRTVRPDCDRVDDPSFMTRYMDPRRGTFRVLRELFLPALRDSYEDAMAAAEGADLLVSHTIFYATRLVAATTGIPWVSTAITPSALYSAYDPPLFPGRPAISRLLRPLGPRFWKGAWSLAGRATRHWAEPIRRLEAELGVTPVKHHPLVDAHSPGLVLALFSGVLAAKQPDWPPQVAVTGFPFYDRRDGEDPGLPAELARFLDDGPPPIVFTLGMSSANVAGRFFEDSLAAAGSIGMRAVLLGKRHGHVEPADPAKAIWCEYAPFSLLFPRAAMVVHGGGIGTTGLSMRAGRPMLVVPFSHDQPDNADRLRRLGVARVLPGPRYDARRAAAALRMLRDDPSYARRAAEVGERVGREDGVAAACDAIEGLLRPGRDGNGAGPPRRGCP</sequence>
<gene>
    <name evidence="3" type="ORF">OJF2_33910</name>
</gene>
<dbReference type="CDD" id="cd03784">
    <property type="entry name" value="GT1_Gtf-like"/>
    <property type="match status" value="1"/>
</dbReference>
<dbReference type="InterPro" id="IPR010610">
    <property type="entry name" value="EryCIII-like_C"/>
</dbReference>
<dbReference type="Gene3D" id="3.40.50.2000">
    <property type="entry name" value="Glycogen Phosphorylase B"/>
    <property type="match status" value="2"/>
</dbReference>
<dbReference type="GO" id="GO:0033072">
    <property type="term" value="P:vancomycin biosynthetic process"/>
    <property type="evidence" value="ECO:0007669"/>
    <property type="project" value="UniProtKB-ARBA"/>
</dbReference>
<dbReference type="InterPro" id="IPR004276">
    <property type="entry name" value="GlycoTrans_28_N"/>
</dbReference>
<proteinExistence type="predicted"/>
<dbReference type="GO" id="GO:0008194">
    <property type="term" value="F:UDP-glycosyltransferase activity"/>
    <property type="evidence" value="ECO:0007669"/>
    <property type="project" value="InterPro"/>
</dbReference>
<dbReference type="EC" id="4.3.3.5" evidence="3"/>
<dbReference type="RefSeq" id="WP_148594714.1">
    <property type="nucleotide sequence ID" value="NZ_CP042997.1"/>
</dbReference>
<dbReference type="AlphaFoldDB" id="A0A5B9W2M8"/>
<name>A0A5B9W2M8_9BACT</name>
<dbReference type="EMBL" id="CP042997">
    <property type="protein sequence ID" value="QEH34846.1"/>
    <property type="molecule type" value="Genomic_DNA"/>
</dbReference>
<keyword evidence="3" id="KW-0808">Transferase</keyword>
<evidence type="ECO:0000259" key="1">
    <source>
        <dbReference type="Pfam" id="PF03033"/>
    </source>
</evidence>
<feature type="domain" description="Erythromycin biosynthesis protein CIII-like C-terminal" evidence="2">
    <location>
        <begin position="321"/>
        <end position="412"/>
    </location>
</feature>
<evidence type="ECO:0000259" key="2">
    <source>
        <dbReference type="Pfam" id="PF06722"/>
    </source>
</evidence>
<evidence type="ECO:0000313" key="4">
    <source>
        <dbReference type="Proteomes" id="UP000324233"/>
    </source>
</evidence>
<evidence type="ECO:0000313" key="3">
    <source>
        <dbReference type="EMBL" id="QEH34846.1"/>
    </source>
</evidence>
<dbReference type="GO" id="GO:0016758">
    <property type="term" value="F:hexosyltransferase activity"/>
    <property type="evidence" value="ECO:0007669"/>
    <property type="project" value="InterPro"/>
</dbReference>
<dbReference type="KEGG" id="agv:OJF2_33910"/>
<keyword evidence="4" id="KW-1185">Reference proteome</keyword>
<accession>A0A5B9W2M8</accession>
<feature type="domain" description="Glycosyltransferase family 28 N-terminal" evidence="1">
    <location>
        <begin position="15"/>
        <end position="69"/>
    </location>
</feature>
<dbReference type="InterPro" id="IPR002213">
    <property type="entry name" value="UDP_glucos_trans"/>
</dbReference>
<dbReference type="Pfam" id="PF06722">
    <property type="entry name" value="EryCIII-like_C"/>
    <property type="match status" value="1"/>
</dbReference>